<dbReference type="AlphaFoldDB" id="A0A1G9U6G7"/>
<dbReference type="Proteomes" id="UP000199759">
    <property type="component" value="Unassembled WGS sequence"/>
</dbReference>
<dbReference type="EMBL" id="FNHG01000014">
    <property type="protein sequence ID" value="SDM55452.1"/>
    <property type="molecule type" value="Genomic_DNA"/>
</dbReference>
<gene>
    <name evidence="3" type="ORF">SAMN04488568_11411</name>
</gene>
<evidence type="ECO:0000256" key="1">
    <source>
        <dbReference type="SAM" id="MobiDB-lite"/>
    </source>
</evidence>
<keyword evidence="2" id="KW-0732">Signal</keyword>
<dbReference type="PROSITE" id="PS51257">
    <property type="entry name" value="PROKAR_LIPOPROTEIN"/>
    <property type="match status" value="1"/>
</dbReference>
<evidence type="ECO:0000313" key="3">
    <source>
        <dbReference type="EMBL" id="SDM55452.1"/>
    </source>
</evidence>
<feature type="compositionally biased region" description="Low complexity" evidence="1">
    <location>
        <begin position="29"/>
        <end position="46"/>
    </location>
</feature>
<name>A0A1G9U6G7_9PROT</name>
<keyword evidence="4" id="KW-1185">Reference proteome</keyword>
<feature type="chain" id="PRO_5011764643" evidence="2">
    <location>
        <begin position="25"/>
        <end position="191"/>
    </location>
</feature>
<evidence type="ECO:0000313" key="4">
    <source>
        <dbReference type="Proteomes" id="UP000199759"/>
    </source>
</evidence>
<feature type="region of interest" description="Disordered" evidence="1">
    <location>
        <begin position="29"/>
        <end position="87"/>
    </location>
</feature>
<protein>
    <submittedName>
        <fullName evidence="3">Uncharacterized protein</fullName>
    </submittedName>
</protein>
<evidence type="ECO:0000256" key="2">
    <source>
        <dbReference type="SAM" id="SignalP"/>
    </source>
</evidence>
<feature type="signal peptide" evidence="2">
    <location>
        <begin position="1"/>
        <end position="24"/>
    </location>
</feature>
<sequence length="191" mass="19861">MLKVLRSAKGLPASALLVATLVLASCGGEADPNSPAADEAAPAASDTVEAADVPAADTPEPQAETPQPEAQQAADPLKGAAPASSPAQSITAAQPAYVGTWGNDLAQCAIAQEYEQPPMIMRADGFDQHEAHCEFGTVTETGPAQWHVTGQCSVEGDEQPLDYNMAIVDGNLQHWSGDARKDAWTLVRCPD</sequence>
<reference evidence="3 4" key="1">
    <citation type="submission" date="2016-10" db="EMBL/GenBank/DDBJ databases">
        <authorList>
            <person name="de Groot N.N."/>
        </authorList>
    </citation>
    <scope>NUCLEOTIDE SEQUENCE [LARGE SCALE GENOMIC DNA]</scope>
    <source>
        <strain evidence="3 4">DSM 16077</strain>
    </source>
</reference>
<organism evidence="3 4">
    <name type="scientific">Maricaulis salignorans</name>
    <dbReference type="NCBI Taxonomy" id="144026"/>
    <lineage>
        <taxon>Bacteria</taxon>
        <taxon>Pseudomonadati</taxon>
        <taxon>Pseudomonadota</taxon>
        <taxon>Alphaproteobacteria</taxon>
        <taxon>Maricaulales</taxon>
        <taxon>Maricaulaceae</taxon>
        <taxon>Maricaulis</taxon>
    </lineage>
</organism>
<feature type="compositionally biased region" description="Low complexity" evidence="1">
    <location>
        <begin position="58"/>
        <end position="74"/>
    </location>
</feature>
<dbReference type="STRING" id="144026.SAMN04488568_11411"/>
<dbReference type="OrthoDB" id="7933521at2"/>
<accession>A0A1G9U6G7</accession>
<proteinExistence type="predicted"/>
<dbReference type="RefSeq" id="WP_091770705.1">
    <property type="nucleotide sequence ID" value="NZ_FNHG01000014.1"/>
</dbReference>